<evidence type="ECO:0000313" key="2">
    <source>
        <dbReference type="EMBL" id="GAA0567638.1"/>
    </source>
</evidence>
<protein>
    <submittedName>
        <fullName evidence="2">Alpha/beta hydrolase</fullName>
    </submittedName>
</protein>
<feature type="domain" description="AB hydrolase-1" evidence="1">
    <location>
        <begin position="34"/>
        <end position="185"/>
    </location>
</feature>
<evidence type="ECO:0000259" key="1">
    <source>
        <dbReference type="Pfam" id="PF00561"/>
    </source>
</evidence>
<name>A0ABP3PMF5_9PROT</name>
<dbReference type="InterPro" id="IPR050471">
    <property type="entry name" value="AB_hydrolase"/>
</dbReference>
<dbReference type="InterPro" id="IPR000073">
    <property type="entry name" value="AB_hydrolase_1"/>
</dbReference>
<dbReference type="EMBL" id="BAAAFZ010000004">
    <property type="protein sequence ID" value="GAA0567638.1"/>
    <property type="molecule type" value="Genomic_DNA"/>
</dbReference>
<proteinExistence type="predicted"/>
<dbReference type="RefSeq" id="WP_343893273.1">
    <property type="nucleotide sequence ID" value="NZ_BAAAFZ010000004.1"/>
</dbReference>
<gene>
    <name evidence="2" type="ORF">GCM10009416_02080</name>
</gene>
<evidence type="ECO:0000313" key="3">
    <source>
        <dbReference type="Proteomes" id="UP001501588"/>
    </source>
</evidence>
<dbReference type="PANTHER" id="PTHR43433">
    <property type="entry name" value="HYDROLASE, ALPHA/BETA FOLD FAMILY PROTEIN"/>
    <property type="match status" value="1"/>
</dbReference>
<dbReference type="InterPro" id="IPR029058">
    <property type="entry name" value="AB_hydrolase_fold"/>
</dbReference>
<dbReference type="SUPFAM" id="SSF53474">
    <property type="entry name" value="alpha/beta-Hydrolases"/>
    <property type="match status" value="1"/>
</dbReference>
<keyword evidence="2" id="KW-0378">Hydrolase</keyword>
<sequence>MQRAPALDAAGHVVTRDGVALFHRDWGGGRDAAPVVFLASWSLASDSWAHQMMACRAAGLRPVAYDRRGHGRSADPGRGYDFDTLADDLADVLEALGIRSATLVTFSAGAGEAVRYLTRHGAARVSRLALVAPTTPLMARTGDNPDGIDTAVLDAFARDEMLRDWPRWLEDNGRAFAGPDVSEPMLAWVKGMALRPSLLALAEFHRTLTRTDFRGELPRLGLPVLVVQGDRDATCPLDLTGRRTAALVPGARLLVYEGAPHGLFVSHAERLGADLLAFAAG</sequence>
<keyword evidence="3" id="KW-1185">Reference proteome</keyword>
<dbReference type="GO" id="GO:0016787">
    <property type="term" value="F:hydrolase activity"/>
    <property type="evidence" value="ECO:0007669"/>
    <property type="project" value="UniProtKB-KW"/>
</dbReference>
<dbReference type="Pfam" id="PF00561">
    <property type="entry name" value="Abhydrolase_1"/>
    <property type="match status" value="1"/>
</dbReference>
<reference evidence="3" key="1">
    <citation type="journal article" date="2019" name="Int. J. Syst. Evol. Microbiol.">
        <title>The Global Catalogue of Microorganisms (GCM) 10K type strain sequencing project: providing services to taxonomists for standard genome sequencing and annotation.</title>
        <authorList>
            <consortium name="The Broad Institute Genomics Platform"/>
            <consortium name="The Broad Institute Genome Sequencing Center for Infectious Disease"/>
            <person name="Wu L."/>
            <person name="Ma J."/>
        </authorList>
    </citation>
    <scope>NUCLEOTIDE SEQUENCE [LARGE SCALE GENOMIC DNA]</scope>
    <source>
        <strain evidence="3">JCM 9933</strain>
    </source>
</reference>
<dbReference type="PANTHER" id="PTHR43433:SF5">
    <property type="entry name" value="AB HYDROLASE-1 DOMAIN-CONTAINING PROTEIN"/>
    <property type="match status" value="1"/>
</dbReference>
<comment type="caution">
    <text evidence="2">The sequence shown here is derived from an EMBL/GenBank/DDBJ whole genome shotgun (WGS) entry which is preliminary data.</text>
</comment>
<dbReference type="Gene3D" id="3.40.50.1820">
    <property type="entry name" value="alpha/beta hydrolase"/>
    <property type="match status" value="1"/>
</dbReference>
<accession>A0ABP3PMF5</accession>
<dbReference type="Proteomes" id="UP001501588">
    <property type="component" value="Unassembled WGS sequence"/>
</dbReference>
<organism evidence="2 3">
    <name type="scientific">Craurococcus roseus</name>
    <dbReference type="NCBI Taxonomy" id="77585"/>
    <lineage>
        <taxon>Bacteria</taxon>
        <taxon>Pseudomonadati</taxon>
        <taxon>Pseudomonadota</taxon>
        <taxon>Alphaproteobacteria</taxon>
        <taxon>Acetobacterales</taxon>
        <taxon>Acetobacteraceae</taxon>
        <taxon>Craurococcus</taxon>
    </lineage>
</organism>